<dbReference type="Pfam" id="PF01965">
    <property type="entry name" value="DJ-1_PfpI"/>
    <property type="match status" value="1"/>
</dbReference>
<dbReference type="Proteomes" id="UP000721861">
    <property type="component" value="Unassembled WGS sequence"/>
</dbReference>
<protein>
    <submittedName>
        <fullName evidence="2">DJ-1/PfpI family protein</fullName>
    </submittedName>
</protein>
<sequence>MKKVVLFLAEGFEEVEALTPVDVLRRANIEVTTVSVCQSKQVEGAHAITVSADYLFDEISYSNFDALLLPGGMPGTSNLMTHDGLKRVILDFDAHKKLIGAICAAPMILGELGLLAGKKAVCYPGFEKHLKKAIYTKLPVVKDGQYITANGIGSAMTFSLALVEELIDKDTANRLGQKMLVQ</sequence>
<dbReference type="InterPro" id="IPR002818">
    <property type="entry name" value="DJ-1/PfpI"/>
</dbReference>
<reference evidence="2 3" key="1">
    <citation type="journal article" date="2014" name="Int. J. Syst. Evol. Microbiol.">
        <title>Carboxylicivirga gen. nov. in the family Marinilabiliaceae with two novel species, Carboxylicivirga mesophila sp. nov. and Carboxylicivirga taeanensis sp. nov., and reclassification of Cytophaga fermentans as Saccharicrinis fermentans gen. nov., comb. nov.</title>
        <authorList>
            <person name="Yang S.H."/>
            <person name="Seo H.S."/>
            <person name="Woo J.H."/>
            <person name="Oh H.M."/>
            <person name="Jang H."/>
            <person name="Lee J.H."/>
            <person name="Kim S.J."/>
            <person name="Kwon K.K."/>
        </authorList>
    </citation>
    <scope>NUCLEOTIDE SEQUENCE [LARGE SCALE GENOMIC DNA]</scope>
    <source>
        <strain evidence="2 3">JCM 18290</strain>
    </source>
</reference>
<organism evidence="2 3">
    <name type="scientific">Carboxylicivirga mesophila</name>
    <dbReference type="NCBI Taxonomy" id="1166478"/>
    <lineage>
        <taxon>Bacteria</taxon>
        <taxon>Pseudomonadati</taxon>
        <taxon>Bacteroidota</taxon>
        <taxon>Bacteroidia</taxon>
        <taxon>Marinilabiliales</taxon>
        <taxon>Marinilabiliaceae</taxon>
        <taxon>Carboxylicivirga</taxon>
    </lineage>
</organism>
<comment type="caution">
    <text evidence="2">The sequence shown here is derived from an EMBL/GenBank/DDBJ whole genome shotgun (WGS) entry which is preliminary data.</text>
</comment>
<dbReference type="InterPro" id="IPR050325">
    <property type="entry name" value="Prot/Nucl_acid_deglycase"/>
</dbReference>
<dbReference type="PANTHER" id="PTHR48094">
    <property type="entry name" value="PROTEIN/NUCLEIC ACID DEGLYCASE DJ-1-RELATED"/>
    <property type="match status" value="1"/>
</dbReference>
<dbReference type="EMBL" id="JAGUCN010000008">
    <property type="protein sequence ID" value="MBS2211442.1"/>
    <property type="molecule type" value="Genomic_DNA"/>
</dbReference>
<dbReference type="SUPFAM" id="SSF52317">
    <property type="entry name" value="Class I glutamine amidotransferase-like"/>
    <property type="match status" value="1"/>
</dbReference>
<proteinExistence type="predicted"/>
<evidence type="ECO:0000313" key="2">
    <source>
        <dbReference type="EMBL" id="MBS2211442.1"/>
    </source>
</evidence>
<dbReference type="InterPro" id="IPR029062">
    <property type="entry name" value="Class_I_gatase-like"/>
</dbReference>
<accession>A0ABS5K985</accession>
<evidence type="ECO:0000313" key="3">
    <source>
        <dbReference type="Proteomes" id="UP000721861"/>
    </source>
</evidence>
<dbReference type="NCBIfam" id="TIGR01383">
    <property type="entry name" value="not_thiJ"/>
    <property type="match status" value="1"/>
</dbReference>
<dbReference type="CDD" id="cd03135">
    <property type="entry name" value="GATase1_DJ-1"/>
    <property type="match status" value="1"/>
</dbReference>
<dbReference type="RefSeq" id="WP_212227594.1">
    <property type="nucleotide sequence ID" value="NZ_JAGUCN010000008.1"/>
</dbReference>
<gene>
    <name evidence="2" type="ORF">KEM09_08525</name>
</gene>
<dbReference type="PANTHER" id="PTHR48094:SF12">
    <property type="entry name" value="PARKINSON DISEASE PROTEIN 7 HOMOLOG"/>
    <property type="match status" value="1"/>
</dbReference>
<dbReference type="Gene3D" id="3.40.50.880">
    <property type="match status" value="1"/>
</dbReference>
<keyword evidence="3" id="KW-1185">Reference proteome</keyword>
<dbReference type="InterPro" id="IPR006287">
    <property type="entry name" value="DJ-1"/>
</dbReference>
<evidence type="ECO:0000259" key="1">
    <source>
        <dbReference type="Pfam" id="PF01965"/>
    </source>
</evidence>
<feature type="domain" description="DJ-1/PfpI" evidence="1">
    <location>
        <begin position="2"/>
        <end position="165"/>
    </location>
</feature>
<name>A0ABS5K985_9BACT</name>